<keyword evidence="2" id="KW-1185">Reference proteome</keyword>
<protein>
    <submittedName>
        <fullName evidence="1">DUF3261 domain-containing protein</fullName>
    </submittedName>
</protein>
<evidence type="ECO:0000313" key="1">
    <source>
        <dbReference type="EMBL" id="MCX2524943.1"/>
    </source>
</evidence>
<accession>A0AA41ZJ97</accession>
<dbReference type="EMBL" id="JAPIVE010000003">
    <property type="protein sequence ID" value="MCX2524943.1"/>
    <property type="molecule type" value="Genomic_DNA"/>
</dbReference>
<gene>
    <name evidence="1" type="ORF">OQ287_11885</name>
</gene>
<organism evidence="1 2">
    <name type="scientific">Larsenimonas rhizosphaerae</name>
    <dbReference type="NCBI Taxonomy" id="2944682"/>
    <lineage>
        <taxon>Bacteria</taxon>
        <taxon>Pseudomonadati</taxon>
        <taxon>Pseudomonadota</taxon>
        <taxon>Gammaproteobacteria</taxon>
        <taxon>Oceanospirillales</taxon>
        <taxon>Halomonadaceae</taxon>
        <taxon>Larsenimonas</taxon>
    </lineage>
</organism>
<dbReference type="InterPro" id="IPR021675">
    <property type="entry name" value="DUF3261"/>
</dbReference>
<dbReference type="RefSeq" id="WP_265896569.1">
    <property type="nucleotide sequence ID" value="NZ_JAPIVE010000003.1"/>
</dbReference>
<dbReference type="Pfam" id="PF11659">
    <property type="entry name" value="DUF3261"/>
    <property type="match status" value="1"/>
</dbReference>
<name>A0AA41ZJ97_9GAMM</name>
<dbReference type="Proteomes" id="UP001165678">
    <property type="component" value="Unassembled WGS sequence"/>
</dbReference>
<evidence type="ECO:0000313" key="2">
    <source>
        <dbReference type="Proteomes" id="UP001165678"/>
    </source>
</evidence>
<reference evidence="1" key="1">
    <citation type="submission" date="2022-11" db="EMBL/GenBank/DDBJ databases">
        <title>Larsenimonas rhizosphaerae sp. nov., isolated from a tidal mudflat.</title>
        <authorList>
            <person name="Lee S.D."/>
            <person name="Kim I.S."/>
        </authorList>
    </citation>
    <scope>NUCLEOTIDE SEQUENCE</scope>
    <source>
        <strain evidence="1">GH2-1</strain>
    </source>
</reference>
<comment type="caution">
    <text evidence="1">The sequence shown here is derived from an EMBL/GenBank/DDBJ whole genome shotgun (WGS) entry which is preliminary data.</text>
</comment>
<sequence>MRGHLAPWLGIMLLTLLAGCMGPQLAPTPALDHPAAPNTLTRLLTFAPHDKDDDARQLLGVIRLMPGGLQTVVATPTGQRLFTLVDDAQGARYTQTLMKPPFPAAWLAARLEWGLWPAPALADAWQGSDWTLATERDPQGRTIRHIRQKGRDIVTVTYDGDQPLAPAPVYLDDHQAGYTLTIAPLPDEGTP</sequence>
<dbReference type="PROSITE" id="PS51257">
    <property type="entry name" value="PROKAR_LIPOPROTEIN"/>
    <property type="match status" value="1"/>
</dbReference>
<proteinExistence type="predicted"/>
<dbReference type="AlphaFoldDB" id="A0AA41ZJ97"/>